<dbReference type="SUPFAM" id="SSF52047">
    <property type="entry name" value="RNI-like"/>
    <property type="match status" value="1"/>
</dbReference>
<dbReference type="Gene3D" id="3.80.10.10">
    <property type="entry name" value="Ribonuclease Inhibitor"/>
    <property type="match status" value="1"/>
</dbReference>
<dbReference type="InterPro" id="IPR032675">
    <property type="entry name" value="LRR_dom_sf"/>
</dbReference>
<gene>
    <name evidence="1" type="ordered locus">LIC_13308</name>
</gene>
<protein>
    <recommendedName>
        <fullName evidence="3">Internalin</fullName>
    </recommendedName>
</protein>
<dbReference type="AlphaFoldDB" id="Q72M82"/>
<name>Q72M82_LEPIC</name>
<sequence>MTLIDIKKILMSHGKSLTYYWEKEYQNDDTFLYLIEDDITGGKILKERIDTIKSNPQANTIQISGLRQDTFNYFVENYASQFEAIYFWKCPLVEDLSALSKLENIQYILFYWNQRAVRLWDMSKNSSLKGIAIDDFSRMHNLTDFVSSKTIEEIHFGNLVWTKFTVESLSPLVHCKKLKFLDFNLKKLKDNDISYLEKITELKSLHFDPNLFTTEQIAWLRAARPDIKSSSLEPFRKLKNPIVQNKEYILDIIVNGKGKPSLNSDIDKVKLEKYISTFNALVEKYRGKKRSF</sequence>
<dbReference type="EMBL" id="AE016823">
    <property type="protein sequence ID" value="AAS71850.1"/>
    <property type="molecule type" value="Genomic_DNA"/>
</dbReference>
<organism evidence="1 2">
    <name type="scientific">Leptospira interrogans serogroup Icterohaemorrhagiae serovar copenhageni (strain Fiocruz L1-130)</name>
    <dbReference type="NCBI Taxonomy" id="267671"/>
    <lineage>
        <taxon>Bacteria</taxon>
        <taxon>Pseudomonadati</taxon>
        <taxon>Spirochaetota</taxon>
        <taxon>Spirochaetia</taxon>
        <taxon>Leptospirales</taxon>
        <taxon>Leptospiraceae</taxon>
        <taxon>Leptospira</taxon>
    </lineage>
</organism>
<reference evidence="1 2" key="1">
    <citation type="journal article" date="2004" name="J. Bacteriol.">
        <title>Comparative genomics of two Leptospira interrogans serovars reveals novel insights into physiology and pathogenesis.</title>
        <authorList>
            <person name="Nascimento A.L."/>
            <person name="Ko A.I."/>
            <person name="Martins E.A."/>
            <person name="Monteiro-Vitorello C.B."/>
            <person name="Ho P.L."/>
            <person name="Haake D.A."/>
            <person name="Verjovski-Almeida S."/>
            <person name="Hartskeerl R.A."/>
            <person name="Marques M.V."/>
            <person name="Oliveira M.C."/>
            <person name="Menck C.F."/>
            <person name="Leite L.C."/>
            <person name="Carrer H."/>
            <person name="Coutinho L.L."/>
            <person name="Degrave W.M."/>
            <person name="Dellagostin O.A."/>
            <person name="El-Dorry H."/>
            <person name="Ferro E.S."/>
            <person name="Ferro M.I."/>
            <person name="Furlan L.R."/>
            <person name="Gamberini M."/>
            <person name="Giglioti E.A."/>
            <person name="Goes-Neto A."/>
            <person name="Goldman G.H."/>
            <person name="Goldman M.H."/>
            <person name="Harakava R."/>
            <person name="Jeronimo S.M."/>
            <person name="Junqueira-De-Azevedo I.L."/>
            <person name="Kimura E.T."/>
            <person name="Kuramae E.E."/>
            <person name="Lemos E.G."/>
            <person name="Lemos M.V."/>
            <person name="Marino C.L."/>
            <person name="Nunes L.R."/>
            <person name="De Oliveira R.C."/>
            <person name="Pereira G.G."/>
            <person name="Reis M.S."/>
            <person name="Schriefer A."/>
            <person name="Siqueira W.J."/>
            <person name="Sommer P."/>
            <person name="Tsai S.M."/>
            <person name="Simpson A.J."/>
            <person name="Ferro J.A."/>
            <person name="Camargo L.E."/>
            <person name="Kitajima J.P."/>
            <person name="Setubal J.C."/>
            <person name="Van Sluys M.A."/>
        </authorList>
    </citation>
    <scope>NUCLEOTIDE SEQUENCE [LARGE SCALE GENOMIC DNA]</scope>
    <source>
        <strain evidence="1 2">Fiocruz L1-130</strain>
    </source>
</reference>
<dbReference type="KEGG" id="lic:LIC_13308"/>
<dbReference type="Proteomes" id="UP000007037">
    <property type="component" value="Chromosome I"/>
</dbReference>
<evidence type="ECO:0000313" key="1">
    <source>
        <dbReference type="EMBL" id="AAS71850.1"/>
    </source>
</evidence>
<evidence type="ECO:0000313" key="2">
    <source>
        <dbReference type="Proteomes" id="UP000007037"/>
    </source>
</evidence>
<evidence type="ECO:0008006" key="3">
    <source>
        <dbReference type="Google" id="ProtNLM"/>
    </source>
</evidence>
<dbReference type="HOGENOM" id="CLU_1033807_0_0_12"/>
<proteinExistence type="predicted"/>
<accession>Q72M82</accession>